<keyword evidence="4" id="KW-0808">Transferase</keyword>
<evidence type="ECO:0000256" key="7">
    <source>
        <dbReference type="ARBA" id="ARBA00022737"/>
    </source>
</evidence>
<dbReference type="SUPFAM" id="SSF56112">
    <property type="entry name" value="Protein kinase-like (PK-like)"/>
    <property type="match status" value="1"/>
</dbReference>
<keyword evidence="11 16" id="KW-1133">Transmembrane helix</keyword>
<evidence type="ECO:0000256" key="11">
    <source>
        <dbReference type="ARBA" id="ARBA00022989"/>
    </source>
</evidence>
<comment type="subcellular location">
    <subcellularLocation>
        <location evidence="1">Membrane</location>
        <topology evidence="1">Single-pass membrane protein</topology>
    </subcellularLocation>
</comment>
<dbReference type="InterPro" id="IPR002902">
    <property type="entry name" value="GNK2"/>
</dbReference>
<protein>
    <recommendedName>
        <fullName evidence="22">Cysteine-rich receptor-like protein kinase 10</fullName>
    </recommendedName>
</protein>
<dbReference type="OrthoDB" id="4062651at2759"/>
<organism evidence="20 21">
    <name type="scientific">Musa troglodytarum</name>
    <name type="common">fe'i banana</name>
    <dbReference type="NCBI Taxonomy" id="320322"/>
    <lineage>
        <taxon>Eukaryota</taxon>
        <taxon>Viridiplantae</taxon>
        <taxon>Streptophyta</taxon>
        <taxon>Embryophyta</taxon>
        <taxon>Tracheophyta</taxon>
        <taxon>Spermatophyta</taxon>
        <taxon>Magnoliopsida</taxon>
        <taxon>Liliopsida</taxon>
        <taxon>Zingiberales</taxon>
        <taxon>Musaceae</taxon>
        <taxon>Musa</taxon>
    </lineage>
</organism>
<feature type="domain" description="Protein kinase" evidence="18">
    <location>
        <begin position="369"/>
        <end position="644"/>
    </location>
</feature>
<feature type="transmembrane region" description="Helical" evidence="16">
    <location>
        <begin position="307"/>
        <end position="331"/>
    </location>
</feature>
<evidence type="ECO:0000313" key="20">
    <source>
        <dbReference type="EMBL" id="URE11764.1"/>
    </source>
</evidence>
<dbReference type="InterPro" id="IPR038408">
    <property type="entry name" value="GNK2_sf"/>
</dbReference>
<dbReference type="PROSITE" id="PS00107">
    <property type="entry name" value="PROTEIN_KINASE_ATP"/>
    <property type="match status" value="1"/>
</dbReference>
<dbReference type="FunFam" id="3.30.430.20:FF:000002">
    <property type="entry name" value="Cysteine-rich receptor-like protein kinase 10"/>
    <property type="match status" value="1"/>
</dbReference>
<dbReference type="Pfam" id="PF07714">
    <property type="entry name" value="PK_Tyr_Ser-Thr"/>
    <property type="match status" value="1"/>
</dbReference>
<keyword evidence="7" id="KW-0677">Repeat</keyword>
<keyword evidence="6 17" id="KW-0732">Signal</keyword>
<feature type="compositionally biased region" description="Polar residues" evidence="15">
    <location>
        <begin position="680"/>
        <end position="692"/>
    </location>
</feature>
<evidence type="ECO:0000256" key="1">
    <source>
        <dbReference type="ARBA" id="ARBA00004167"/>
    </source>
</evidence>
<evidence type="ECO:0000256" key="12">
    <source>
        <dbReference type="ARBA" id="ARBA00023136"/>
    </source>
</evidence>
<evidence type="ECO:0000256" key="15">
    <source>
        <dbReference type="SAM" id="MobiDB-lite"/>
    </source>
</evidence>
<dbReference type="CDD" id="cd23509">
    <property type="entry name" value="Gnk2-like"/>
    <property type="match status" value="2"/>
</dbReference>
<keyword evidence="2" id="KW-0723">Serine/threonine-protein kinase</keyword>
<dbReference type="Proteomes" id="UP001055439">
    <property type="component" value="Chromosome 6"/>
</dbReference>
<dbReference type="PANTHER" id="PTHR27002">
    <property type="entry name" value="RECEPTOR-LIKE SERINE/THREONINE-PROTEIN KINASE SD1-8"/>
    <property type="match status" value="1"/>
</dbReference>
<evidence type="ECO:0000256" key="4">
    <source>
        <dbReference type="ARBA" id="ARBA00022679"/>
    </source>
</evidence>
<dbReference type="InterPro" id="IPR000719">
    <property type="entry name" value="Prot_kinase_dom"/>
</dbReference>
<proteinExistence type="predicted"/>
<evidence type="ECO:0000259" key="18">
    <source>
        <dbReference type="PROSITE" id="PS50011"/>
    </source>
</evidence>
<keyword evidence="8 14" id="KW-0547">Nucleotide-binding</keyword>
<evidence type="ECO:0000256" key="8">
    <source>
        <dbReference type="ARBA" id="ARBA00022741"/>
    </source>
</evidence>
<keyword evidence="5 16" id="KW-0812">Transmembrane</keyword>
<keyword evidence="10 14" id="KW-0067">ATP-binding</keyword>
<feature type="chain" id="PRO_5038562950" description="Cysteine-rich receptor-like protein kinase 10" evidence="17">
    <location>
        <begin position="25"/>
        <end position="699"/>
    </location>
</feature>
<dbReference type="PROSITE" id="PS51473">
    <property type="entry name" value="GNK2"/>
    <property type="match status" value="2"/>
</dbReference>
<dbReference type="EMBL" id="CP097508">
    <property type="protein sequence ID" value="URE11764.1"/>
    <property type="molecule type" value="Genomic_DNA"/>
</dbReference>
<dbReference type="InterPro" id="IPR001245">
    <property type="entry name" value="Ser-Thr/Tyr_kinase_cat_dom"/>
</dbReference>
<keyword evidence="21" id="KW-1185">Reference proteome</keyword>
<evidence type="ECO:0000256" key="5">
    <source>
        <dbReference type="ARBA" id="ARBA00022692"/>
    </source>
</evidence>
<keyword evidence="12 16" id="KW-0472">Membrane</keyword>
<dbReference type="FunFam" id="3.30.430.20:FF:000009">
    <property type="entry name" value="Cysteine-rich receptor-like protein kinase 28"/>
    <property type="match status" value="1"/>
</dbReference>
<dbReference type="PROSITE" id="PS50011">
    <property type="entry name" value="PROTEIN_KINASE_DOM"/>
    <property type="match status" value="1"/>
</dbReference>
<dbReference type="GO" id="GO:0006950">
    <property type="term" value="P:response to stress"/>
    <property type="evidence" value="ECO:0007669"/>
    <property type="project" value="UniProtKB-ARBA"/>
</dbReference>
<dbReference type="Pfam" id="PF01657">
    <property type="entry name" value="Stress-antifung"/>
    <property type="match status" value="2"/>
</dbReference>
<evidence type="ECO:0000256" key="10">
    <source>
        <dbReference type="ARBA" id="ARBA00022840"/>
    </source>
</evidence>
<evidence type="ECO:0000259" key="19">
    <source>
        <dbReference type="PROSITE" id="PS51473"/>
    </source>
</evidence>
<evidence type="ECO:0000256" key="17">
    <source>
        <dbReference type="SAM" id="SignalP"/>
    </source>
</evidence>
<feature type="domain" description="Gnk2-homologous" evidence="19">
    <location>
        <begin position="133"/>
        <end position="240"/>
    </location>
</feature>
<dbReference type="CDD" id="cd14066">
    <property type="entry name" value="STKc_IRAK"/>
    <property type="match status" value="1"/>
</dbReference>
<keyword evidence="3" id="KW-0597">Phosphoprotein</keyword>
<evidence type="ECO:0008006" key="22">
    <source>
        <dbReference type="Google" id="ProtNLM"/>
    </source>
</evidence>
<evidence type="ECO:0000256" key="3">
    <source>
        <dbReference type="ARBA" id="ARBA00022553"/>
    </source>
</evidence>
<feature type="domain" description="Gnk2-homologous" evidence="19">
    <location>
        <begin position="25"/>
        <end position="127"/>
    </location>
</feature>
<evidence type="ECO:0000256" key="13">
    <source>
        <dbReference type="ARBA" id="ARBA00023180"/>
    </source>
</evidence>
<dbReference type="Gene3D" id="3.30.200.20">
    <property type="entry name" value="Phosphorylase Kinase, domain 1"/>
    <property type="match status" value="1"/>
</dbReference>
<accession>A0A9E7KC81</accession>
<reference evidence="20" key="1">
    <citation type="submission" date="2022-05" db="EMBL/GenBank/DDBJ databases">
        <title>The Musa troglodytarum L. genome provides insights into the mechanism of non-climacteric behaviour and enrichment of carotenoids.</title>
        <authorList>
            <person name="Wang J."/>
        </authorList>
    </citation>
    <scope>NUCLEOTIDE SEQUENCE</scope>
    <source>
        <tissue evidence="20">Leaf</tissue>
    </source>
</reference>
<dbReference type="FunFam" id="1.10.510.10:FF:000129">
    <property type="entry name" value="cysteine-rich receptor-like protein kinase 10"/>
    <property type="match status" value="1"/>
</dbReference>
<dbReference type="InterPro" id="IPR008271">
    <property type="entry name" value="Ser/Thr_kinase_AS"/>
</dbReference>
<dbReference type="GO" id="GO:0004674">
    <property type="term" value="F:protein serine/threonine kinase activity"/>
    <property type="evidence" value="ECO:0007669"/>
    <property type="project" value="UniProtKB-KW"/>
</dbReference>
<dbReference type="SMART" id="SM00220">
    <property type="entry name" value="S_TKc"/>
    <property type="match status" value="1"/>
</dbReference>
<evidence type="ECO:0000256" key="6">
    <source>
        <dbReference type="ARBA" id="ARBA00022729"/>
    </source>
</evidence>
<dbReference type="InterPro" id="IPR011009">
    <property type="entry name" value="Kinase-like_dom_sf"/>
</dbReference>
<name>A0A9E7KC81_9LILI</name>
<dbReference type="GO" id="GO:0005886">
    <property type="term" value="C:plasma membrane"/>
    <property type="evidence" value="ECO:0007669"/>
    <property type="project" value="TreeGrafter"/>
</dbReference>
<feature type="binding site" evidence="14">
    <location>
        <position position="397"/>
    </location>
    <ligand>
        <name>ATP</name>
        <dbReference type="ChEBI" id="CHEBI:30616"/>
    </ligand>
</feature>
<evidence type="ECO:0000256" key="2">
    <source>
        <dbReference type="ARBA" id="ARBA00022527"/>
    </source>
</evidence>
<dbReference type="GO" id="GO:0005524">
    <property type="term" value="F:ATP binding"/>
    <property type="evidence" value="ECO:0007669"/>
    <property type="project" value="UniProtKB-UniRule"/>
</dbReference>
<sequence>MSPPSLSPFLKLLLLLLLFSVIGADPLYNICGTTGNFSANSTYQTNLNRLFSSLASKVSASGFTNDTVGQIPDQVYGFALCRGDVNSSACGSCVDSATQDVQQMCPYDKAAVIWYDFCLLRFSNGRILSSTDNSPEFYMWNVQNITRPDRFSKLLYLLLNRTTETAANSTKKFATGTVSNFTSAFPTVYGLVQCTPDLSRTDCGTCLRKLYNPLPTLVVGKEGGRVIGVRCNMRYEVYSFYQGNATLALTAPAETASAPTPPPASPPLATPAVPQGGVHHALLIEKRDDEFWWPSVGAGKKKNATGIVLAIVIPAAAAVLLLISIACIYYWRKRKRIPKPPYETEGEEIPSVESLLFDLSTIRLATANFSTENKIGEGGFGAVYMGLLPDGREIAVKRLSNTSGQGLGELKNELVLVAKLQHRNLVKLLGVCLEEEKMIIYEYVANGSLDTFLFDPARGEQLRWGIRYKIITGIARGLLYLHEESQLRIIHRDLKASNILLDAEMNPKISDFGLAKLFGGEQTQGTTSRVVGTFGYMAPEYAMRGKFSVKSDVFSFGVLVLEILTGRKNSGAYDSDVAEDLLSYIWEKWRGGRGLEIVDPAMGGQYQGGDVLRCVQIGLLCVQENPLDRPTMSTVAVMLNSETVSLQPPGRPAFCQGKSGANASFSSSNSALPVEKSDPQSKSFPVSPNEVSVSEIDPR</sequence>
<dbReference type="FunFam" id="3.30.200.20:FF:000142">
    <property type="entry name" value="Cysteine-rich receptor-like protein kinase 10"/>
    <property type="match status" value="1"/>
</dbReference>
<evidence type="ECO:0000256" key="14">
    <source>
        <dbReference type="PROSITE-ProRule" id="PRU10141"/>
    </source>
</evidence>
<dbReference type="Gene3D" id="3.30.430.20">
    <property type="entry name" value="Gnk2 domain, C-X8-C-X2-C motif"/>
    <property type="match status" value="2"/>
</dbReference>
<feature type="signal peptide" evidence="17">
    <location>
        <begin position="1"/>
        <end position="24"/>
    </location>
</feature>
<dbReference type="PROSITE" id="PS00108">
    <property type="entry name" value="PROTEIN_KINASE_ST"/>
    <property type="match status" value="1"/>
</dbReference>
<dbReference type="PANTHER" id="PTHR27002:SF1040">
    <property type="entry name" value="OS07G0538400 PROTEIN"/>
    <property type="match status" value="1"/>
</dbReference>
<evidence type="ECO:0000256" key="9">
    <source>
        <dbReference type="ARBA" id="ARBA00022777"/>
    </source>
</evidence>
<dbReference type="InterPro" id="IPR017441">
    <property type="entry name" value="Protein_kinase_ATP_BS"/>
</dbReference>
<feature type="compositionally biased region" description="Low complexity" evidence="15">
    <location>
        <begin position="659"/>
        <end position="671"/>
    </location>
</feature>
<evidence type="ECO:0000313" key="21">
    <source>
        <dbReference type="Proteomes" id="UP001055439"/>
    </source>
</evidence>
<evidence type="ECO:0000256" key="16">
    <source>
        <dbReference type="SAM" id="Phobius"/>
    </source>
</evidence>
<feature type="region of interest" description="Disordered" evidence="15">
    <location>
        <begin position="649"/>
        <end position="699"/>
    </location>
</feature>
<gene>
    <name evidence="20" type="ORF">MUK42_22479</name>
</gene>
<keyword evidence="9" id="KW-0418">Kinase</keyword>
<dbReference type="Gene3D" id="1.10.510.10">
    <property type="entry name" value="Transferase(Phosphotransferase) domain 1"/>
    <property type="match status" value="1"/>
</dbReference>
<dbReference type="AlphaFoldDB" id="A0A9E7KC81"/>
<keyword evidence="13" id="KW-0325">Glycoprotein</keyword>